<dbReference type="PROSITE" id="PS50016">
    <property type="entry name" value="ZF_PHD_2"/>
    <property type="match status" value="1"/>
</dbReference>
<evidence type="ECO:0000259" key="9">
    <source>
        <dbReference type="PROSITE" id="PS50016"/>
    </source>
</evidence>
<evidence type="ECO:0000256" key="4">
    <source>
        <dbReference type="ARBA" id="ARBA00022833"/>
    </source>
</evidence>
<evidence type="ECO:0000313" key="10">
    <source>
        <dbReference type="EMBL" id="EGG24928.1"/>
    </source>
</evidence>
<dbReference type="STRING" id="1054147.F4PGU4"/>
<dbReference type="GeneID" id="14877057"/>
<dbReference type="InterPro" id="IPR059153">
    <property type="entry name" value="NSD_PHD-1st"/>
</dbReference>
<name>F4PGU4_CACFS</name>
<dbReference type="SUPFAM" id="SSF54211">
    <property type="entry name" value="Ribosomal protein S5 domain 2-like"/>
    <property type="match status" value="1"/>
</dbReference>
<evidence type="ECO:0000256" key="3">
    <source>
        <dbReference type="ARBA" id="ARBA00022771"/>
    </source>
</evidence>
<evidence type="ECO:0000313" key="11">
    <source>
        <dbReference type="Proteomes" id="UP000007797"/>
    </source>
</evidence>
<dbReference type="InterPro" id="IPR011011">
    <property type="entry name" value="Znf_FYVE_PHD"/>
</dbReference>
<feature type="region of interest" description="Disordered" evidence="8">
    <location>
        <begin position="310"/>
        <end position="338"/>
    </location>
</feature>
<sequence length="643" mass="73577">MTYNEEESDIYELAEELDKMFDDLYKKAFIEAQAEAQLQAELIKDMCSICGHKPVPYKRPPQPPAEEGAAAHPPVDEMTPVPLLLCEGSCLRAFHLHCLGLPVDTKPPWMCEDCHQGRPVLHFDSQRQEYFYYYYEGVLGGDDDSETSTSGYEGNDEIVSDLGTLSKEEKKDLRQEEETHRVRDMYFDPVWCMWRCKSRVVMKQREERQRPILSQATKSKRVLKQNKKGPRKSRADCRASTIVYSSLVVVKMLSLLGATQGGSSCNKVKLLGAALQQLQLYNGRSFSSVVSSSSYTTNNTTTCTSYSYNNNNNQQNRISSQQNNRTYSTKSTGGSKKTNNIKKKEEEFDYESFTNNPYDNIVDTDLEEFEEESEITRNMPKREFDKGFSFNRTLPEKQSDRAQDNLDAMSSHYDVRLRSQYDKLFSQQLNKRNNTAHIDQLDKFDIRSPIAPPSADDTVHHPEMSADWAQRDFDEFEDEEEVEVDEEDELNNMDADTFTPFIPARPKVRTENTYNGIAHGYSKRKDAKATAYIKLGSGELLINGRTLTEYFGNCITYKDAVIRPLVISETLMKWDINIKVIGGGIKGQSEAICRALALAISNYDLGYRMALRFAGLLKNDIRRVERKKPGQLKARKKFPLVKR</sequence>
<evidence type="ECO:0000256" key="6">
    <source>
        <dbReference type="ARBA" id="ARBA00023274"/>
    </source>
</evidence>
<dbReference type="Gene3D" id="3.30.40.10">
    <property type="entry name" value="Zinc/RING finger domain, C3HC4 (zinc finger)"/>
    <property type="match status" value="1"/>
</dbReference>
<keyword evidence="3 7" id="KW-0863">Zinc-finger</keyword>
<dbReference type="Proteomes" id="UP000007797">
    <property type="component" value="Unassembled WGS sequence"/>
</dbReference>
<evidence type="ECO:0000256" key="1">
    <source>
        <dbReference type="ARBA" id="ARBA00005251"/>
    </source>
</evidence>
<dbReference type="RefSeq" id="XP_004362779.1">
    <property type="nucleotide sequence ID" value="XM_004362722.1"/>
</dbReference>
<dbReference type="GO" id="GO:0005763">
    <property type="term" value="C:mitochondrial small ribosomal subunit"/>
    <property type="evidence" value="ECO:0007669"/>
    <property type="project" value="TreeGrafter"/>
</dbReference>
<feature type="compositionally biased region" description="Polar residues" evidence="8">
    <location>
        <begin position="327"/>
        <end position="338"/>
    </location>
</feature>
<comment type="similarity">
    <text evidence="1">Belongs to the universal ribosomal protein uS9 family.</text>
</comment>
<dbReference type="SMART" id="SM00249">
    <property type="entry name" value="PHD"/>
    <property type="match status" value="1"/>
</dbReference>
<gene>
    <name evidence="10" type="ORF">DFA_03173</name>
</gene>
<dbReference type="GO" id="GO:0003723">
    <property type="term" value="F:RNA binding"/>
    <property type="evidence" value="ECO:0007669"/>
    <property type="project" value="TreeGrafter"/>
</dbReference>
<dbReference type="PANTHER" id="PTHR21569">
    <property type="entry name" value="RIBOSOMAL PROTEIN S9"/>
    <property type="match status" value="1"/>
</dbReference>
<keyword evidence="2" id="KW-0479">Metal-binding</keyword>
<dbReference type="SUPFAM" id="SSF57903">
    <property type="entry name" value="FYVE/PHD zinc finger"/>
    <property type="match status" value="1"/>
</dbReference>
<keyword evidence="4" id="KW-0862">Zinc</keyword>
<feature type="compositionally biased region" description="Low complexity" evidence="8">
    <location>
        <begin position="310"/>
        <end position="326"/>
    </location>
</feature>
<feature type="compositionally biased region" description="Basic residues" evidence="8">
    <location>
        <begin position="218"/>
        <end position="232"/>
    </location>
</feature>
<dbReference type="Pfam" id="PF00380">
    <property type="entry name" value="Ribosomal_S9"/>
    <property type="match status" value="1"/>
</dbReference>
<dbReference type="OrthoDB" id="10254627at2759"/>
<dbReference type="InterPro" id="IPR014721">
    <property type="entry name" value="Ribsml_uS5_D2-typ_fold_subgr"/>
</dbReference>
<dbReference type="GO" id="GO:0006412">
    <property type="term" value="P:translation"/>
    <property type="evidence" value="ECO:0007669"/>
    <property type="project" value="InterPro"/>
</dbReference>
<dbReference type="Gene3D" id="3.30.230.10">
    <property type="match status" value="1"/>
</dbReference>
<evidence type="ECO:0000256" key="2">
    <source>
        <dbReference type="ARBA" id="ARBA00022723"/>
    </source>
</evidence>
<dbReference type="InterPro" id="IPR019787">
    <property type="entry name" value="Znf_PHD-finger"/>
</dbReference>
<accession>F4PGU4</accession>
<dbReference type="InterPro" id="IPR000754">
    <property type="entry name" value="Ribosomal_uS9"/>
</dbReference>
<dbReference type="PANTHER" id="PTHR21569:SF1">
    <property type="entry name" value="SMALL RIBOSOMAL SUBUNIT PROTEIN US9M"/>
    <property type="match status" value="1"/>
</dbReference>
<dbReference type="PROSITE" id="PS01359">
    <property type="entry name" value="ZF_PHD_1"/>
    <property type="match status" value="1"/>
</dbReference>
<dbReference type="GO" id="GO:0003735">
    <property type="term" value="F:structural constituent of ribosome"/>
    <property type="evidence" value="ECO:0007669"/>
    <property type="project" value="InterPro"/>
</dbReference>
<dbReference type="EMBL" id="GL883006">
    <property type="protein sequence ID" value="EGG24928.1"/>
    <property type="molecule type" value="Genomic_DNA"/>
</dbReference>
<evidence type="ECO:0000256" key="5">
    <source>
        <dbReference type="ARBA" id="ARBA00022980"/>
    </source>
</evidence>
<dbReference type="InterPro" id="IPR013083">
    <property type="entry name" value="Znf_RING/FYVE/PHD"/>
</dbReference>
<proteinExistence type="inferred from homology"/>
<dbReference type="InterPro" id="IPR019786">
    <property type="entry name" value="Zinc_finger_PHD-type_CS"/>
</dbReference>
<dbReference type="GO" id="GO:0008270">
    <property type="term" value="F:zinc ion binding"/>
    <property type="evidence" value="ECO:0007669"/>
    <property type="project" value="UniProtKB-KW"/>
</dbReference>
<protein>
    <submittedName>
        <fullName evidence="10">30S ribosomal protein S9</fullName>
    </submittedName>
</protein>
<evidence type="ECO:0000256" key="7">
    <source>
        <dbReference type="PROSITE-ProRule" id="PRU00146"/>
    </source>
</evidence>
<dbReference type="AlphaFoldDB" id="F4PGU4"/>
<keyword evidence="6" id="KW-0687">Ribonucleoprotein</keyword>
<keyword evidence="5 10" id="KW-0689">Ribosomal protein</keyword>
<dbReference type="Pfam" id="PF23011">
    <property type="entry name" value="PHD-1st_NSD"/>
    <property type="match status" value="1"/>
</dbReference>
<dbReference type="KEGG" id="dfa:DFA_03173"/>
<dbReference type="InterPro" id="IPR020568">
    <property type="entry name" value="Ribosomal_Su5_D2-typ_SF"/>
</dbReference>
<reference evidence="11" key="1">
    <citation type="journal article" date="2011" name="Genome Res.">
        <title>Phylogeny-wide analysis of social amoeba genomes highlights ancient origins for complex intercellular communication.</title>
        <authorList>
            <person name="Heidel A.J."/>
            <person name="Lawal H.M."/>
            <person name="Felder M."/>
            <person name="Schilde C."/>
            <person name="Helps N.R."/>
            <person name="Tunggal B."/>
            <person name="Rivero F."/>
            <person name="John U."/>
            <person name="Schleicher M."/>
            <person name="Eichinger L."/>
            <person name="Platzer M."/>
            <person name="Noegel A.A."/>
            <person name="Schaap P."/>
            <person name="Gloeckner G."/>
        </authorList>
    </citation>
    <scope>NUCLEOTIDE SEQUENCE [LARGE SCALE GENOMIC DNA]</scope>
    <source>
        <strain evidence="11">SH3</strain>
    </source>
</reference>
<feature type="domain" description="PHD-type" evidence="9">
    <location>
        <begin position="44"/>
        <end position="117"/>
    </location>
</feature>
<evidence type="ECO:0000256" key="8">
    <source>
        <dbReference type="SAM" id="MobiDB-lite"/>
    </source>
</evidence>
<keyword evidence="11" id="KW-1185">Reference proteome</keyword>
<dbReference type="InterPro" id="IPR001965">
    <property type="entry name" value="Znf_PHD"/>
</dbReference>
<organism evidence="10 11">
    <name type="scientific">Cavenderia fasciculata</name>
    <name type="common">Slime mold</name>
    <name type="synonym">Dictyostelium fasciculatum</name>
    <dbReference type="NCBI Taxonomy" id="261658"/>
    <lineage>
        <taxon>Eukaryota</taxon>
        <taxon>Amoebozoa</taxon>
        <taxon>Evosea</taxon>
        <taxon>Eumycetozoa</taxon>
        <taxon>Dictyostelia</taxon>
        <taxon>Acytosteliales</taxon>
        <taxon>Cavenderiaceae</taxon>
        <taxon>Cavenderia</taxon>
    </lineage>
</organism>
<feature type="region of interest" description="Disordered" evidence="8">
    <location>
        <begin position="207"/>
        <end position="234"/>
    </location>
</feature>